<dbReference type="Gene3D" id="1.25.40.20">
    <property type="entry name" value="Ankyrin repeat-containing domain"/>
    <property type="match status" value="2"/>
</dbReference>
<evidence type="ECO:0000256" key="6">
    <source>
        <dbReference type="ARBA" id="ARBA00023303"/>
    </source>
</evidence>
<keyword evidence="5" id="KW-0406">Ion transport</keyword>
<dbReference type="SMART" id="SM00248">
    <property type="entry name" value="ANK"/>
    <property type="match status" value="5"/>
</dbReference>
<name>A0A9N9XLI5_PHYSR</name>
<dbReference type="SUPFAM" id="SSF48403">
    <property type="entry name" value="Ankyrin repeat"/>
    <property type="match status" value="1"/>
</dbReference>
<keyword evidence="7" id="KW-0812">Transmembrane</keyword>
<proteinExistence type="predicted"/>
<accession>A0A9N9XLI5</accession>
<evidence type="ECO:0000256" key="5">
    <source>
        <dbReference type="ARBA" id="ARBA00023065"/>
    </source>
</evidence>
<keyword evidence="2" id="KW-0716">Sensory transduction</keyword>
<keyword evidence="4" id="KW-0040">ANK repeat</keyword>
<dbReference type="InterPro" id="IPR052076">
    <property type="entry name" value="TRP_cation_channel"/>
</dbReference>
<dbReference type="PANTHER" id="PTHR47143">
    <property type="entry name" value="TRANSIENT RECEPTOR POTENTIAL CATION CHANNEL PROTEIN PAINLESS"/>
    <property type="match status" value="1"/>
</dbReference>
<dbReference type="GO" id="GO:0022857">
    <property type="term" value="F:transmembrane transporter activity"/>
    <property type="evidence" value="ECO:0007669"/>
    <property type="project" value="TreeGrafter"/>
</dbReference>
<evidence type="ECO:0000256" key="3">
    <source>
        <dbReference type="ARBA" id="ARBA00022737"/>
    </source>
</evidence>
<keyword evidence="7" id="KW-0472">Membrane</keyword>
<keyword evidence="7" id="KW-1133">Transmembrane helix</keyword>
<evidence type="ECO:0000256" key="7">
    <source>
        <dbReference type="SAM" id="Phobius"/>
    </source>
</evidence>
<evidence type="ECO:0000256" key="1">
    <source>
        <dbReference type="ARBA" id="ARBA00022448"/>
    </source>
</evidence>
<keyword evidence="9" id="KW-1185">Reference proteome</keyword>
<gene>
    <name evidence="8" type="ORF">PHYEVI_LOCUS3606</name>
</gene>
<dbReference type="OrthoDB" id="6776478at2759"/>
<evidence type="ECO:0000313" key="8">
    <source>
        <dbReference type="EMBL" id="CAG9857200.1"/>
    </source>
</evidence>
<reference evidence="8" key="1">
    <citation type="submission" date="2022-01" db="EMBL/GenBank/DDBJ databases">
        <authorList>
            <person name="King R."/>
        </authorList>
    </citation>
    <scope>NUCLEOTIDE SEQUENCE</scope>
</reference>
<feature type="transmembrane region" description="Helical" evidence="7">
    <location>
        <begin position="591"/>
        <end position="615"/>
    </location>
</feature>
<dbReference type="PANTHER" id="PTHR47143:SF4">
    <property type="entry name" value="TRANSIENT RECEPTOR POTENTIAL CATION CHANNEL PROTEIN PAINLESS"/>
    <property type="match status" value="1"/>
</dbReference>
<dbReference type="GO" id="GO:0034220">
    <property type="term" value="P:monoatomic ion transmembrane transport"/>
    <property type="evidence" value="ECO:0007669"/>
    <property type="project" value="UniProtKB-KW"/>
</dbReference>
<evidence type="ECO:0000256" key="4">
    <source>
        <dbReference type="ARBA" id="ARBA00023043"/>
    </source>
</evidence>
<feature type="transmembrane region" description="Helical" evidence="7">
    <location>
        <begin position="709"/>
        <end position="732"/>
    </location>
</feature>
<sequence>MDNALELAETGEAVSLINNNNQANSLSDSHDVSISNQLLNALVTNNAERVKDTIRKFKGDLRHLKIESASGGRSFHGYLWVFVCISDSVEASTLAVFFAEMKATKRKSMKCFDESWFGWEPIHYVARTANRAKLAALLELLEGDVNSLTYFSENALHVLLQYEKSAVPFGVLLSNGKVSTQAAIIGIEKDEIRECAKMLIKHGIDVNQTNFWNETPICLAIRFRYIKLIKLLLTVHCIDLDSFVESGRTIREYLKWNLFTALPKSYVQEDPLKIRFNFLKSGDEFNFIHFNDSIGNIINSLDGEDSYTMLQFCARKGFLEYLQHDSYKTMTLFNYDILDNPMLSVFKEKGLAKCVNYLLDNGADVFKTTRKFNETVLEFCSIRGYYPFVAILLQHKHSKYTFDDIFTILSKIAKRELKSQEEAQVEAQQESPKHSKFYRNCVLHLLLNKLIRLYSLEGICEKSEALTGKKRRALNEILSVMNLENEERNVEDAEIIQQVLELGAGLSYKQAKTDKMMVERLDYSLLRSHFDSCIDGNNFKYDTLIRDDGEVYNENRVLNYLVHDKQKQQLLTHPLLMLFIRKKWDKIYKIFYTNLIFYTCLLIAIYAFTVCKYFMESDSVLFVSYCLLLAFHVIKEIVQLLVLYRWRYILETSNILESFMIGFCLSNLLWPNMYSAVGSILFSTFIFFILLGQLPVFTKYTVIFSSIKYFFQYMAFYSVQFVAFSICFYLIFPFKNDMNRTAPNWGDVVKNLFYTLIYFTGEFSDRVLEPTDYPVFGRIITTVFIFCMTIILNNLLVGLIVADMDDIQKSAKLYKQIKLASFIKNTNMIIKRIHNFKYINCVKRFIRYYDVFTKGKKKVIKNVNIHRFDEETRKYLKEIRKNRVFNEHALKEVYAEIFKDKE</sequence>
<evidence type="ECO:0000313" key="9">
    <source>
        <dbReference type="Proteomes" id="UP001153712"/>
    </source>
</evidence>
<evidence type="ECO:0008006" key="10">
    <source>
        <dbReference type="Google" id="ProtNLM"/>
    </source>
</evidence>
<keyword evidence="6" id="KW-0407">Ion channel</keyword>
<dbReference type="InterPro" id="IPR036770">
    <property type="entry name" value="Ankyrin_rpt-contain_sf"/>
</dbReference>
<protein>
    <recommendedName>
        <fullName evidence="10">Ion transport domain-containing protein</fullName>
    </recommendedName>
</protein>
<organism evidence="8 9">
    <name type="scientific">Phyllotreta striolata</name>
    <name type="common">Striped flea beetle</name>
    <name type="synonym">Crioceris striolata</name>
    <dbReference type="NCBI Taxonomy" id="444603"/>
    <lineage>
        <taxon>Eukaryota</taxon>
        <taxon>Metazoa</taxon>
        <taxon>Ecdysozoa</taxon>
        <taxon>Arthropoda</taxon>
        <taxon>Hexapoda</taxon>
        <taxon>Insecta</taxon>
        <taxon>Pterygota</taxon>
        <taxon>Neoptera</taxon>
        <taxon>Endopterygota</taxon>
        <taxon>Coleoptera</taxon>
        <taxon>Polyphaga</taxon>
        <taxon>Cucujiformia</taxon>
        <taxon>Chrysomeloidea</taxon>
        <taxon>Chrysomelidae</taxon>
        <taxon>Galerucinae</taxon>
        <taxon>Alticini</taxon>
        <taxon>Phyllotreta</taxon>
    </lineage>
</organism>
<dbReference type="Proteomes" id="UP001153712">
    <property type="component" value="Chromosome 13"/>
</dbReference>
<feature type="transmembrane region" description="Helical" evidence="7">
    <location>
        <begin position="676"/>
        <end position="697"/>
    </location>
</feature>
<dbReference type="GO" id="GO:1902495">
    <property type="term" value="C:transmembrane transporter complex"/>
    <property type="evidence" value="ECO:0007669"/>
    <property type="project" value="TreeGrafter"/>
</dbReference>
<keyword evidence="3" id="KW-0677">Repeat</keyword>
<dbReference type="EMBL" id="OU900106">
    <property type="protein sequence ID" value="CAG9857200.1"/>
    <property type="molecule type" value="Genomic_DNA"/>
</dbReference>
<evidence type="ECO:0000256" key="2">
    <source>
        <dbReference type="ARBA" id="ARBA00022606"/>
    </source>
</evidence>
<keyword evidence="1" id="KW-0813">Transport</keyword>
<dbReference type="AlphaFoldDB" id="A0A9N9XLI5"/>
<dbReference type="InterPro" id="IPR002110">
    <property type="entry name" value="Ankyrin_rpt"/>
</dbReference>
<feature type="transmembrane region" description="Helical" evidence="7">
    <location>
        <begin position="775"/>
        <end position="802"/>
    </location>
</feature>
<feature type="transmembrane region" description="Helical" evidence="7">
    <location>
        <begin position="621"/>
        <end position="642"/>
    </location>
</feature>